<organism evidence="4 5">
    <name type="scientific">Stenotrophomonas pictorum JCM 9942</name>
    <dbReference type="NCBI Taxonomy" id="1236960"/>
    <lineage>
        <taxon>Bacteria</taxon>
        <taxon>Pseudomonadati</taxon>
        <taxon>Pseudomonadota</taxon>
        <taxon>Gammaproteobacteria</taxon>
        <taxon>Lysobacterales</taxon>
        <taxon>Lysobacteraceae</taxon>
        <taxon>Stenotrophomonas</taxon>
    </lineage>
</organism>
<reference evidence="4 5" key="1">
    <citation type="submission" date="2015-10" db="EMBL/GenBank/DDBJ databases">
        <title>Genome sequencing and analysis of members of genus Stenotrophomonas.</title>
        <authorList>
            <person name="Patil P.P."/>
            <person name="Midha S."/>
            <person name="Patil P.B."/>
        </authorList>
    </citation>
    <scope>NUCLEOTIDE SEQUENCE [LARGE SCALE GENOMIC DNA]</scope>
    <source>
        <strain evidence="4 5">JCM 9942</strain>
    </source>
</reference>
<dbReference type="EMBL" id="LLXS01000010">
    <property type="protein sequence ID" value="KRG43991.1"/>
    <property type="molecule type" value="Genomic_DNA"/>
</dbReference>
<dbReference type="Pfam" id="PF13673">
    <property type="entry name" value="Acetyltransf_10"/>
    <property type="match status" value="1"/>
</dbReference>
<feature type="domain" description="N-acetyltransferase" evidence="3">
    <location>
        <begin position="9"/>
        <end position="145"/>
    </location>
</feature>
<keyword evidence="1 4" id="KW-0808">Transferase</keyword>
<dbReference type="RefSeq" id="WP_057505818.1">
    <property type="nucleotide sequence ID" value="NZ_LLXS01000010.1"/>
</dbReference>
<dbReference type="CDD" id="cd04301">
    <property type="entry name" value="NAT_SF"/>
    <property type="match status" value="1"/>
</dbReference>
<dbReference type="InterPro" id="IPR000182">
    <property type="entry name" value="GNAT_dom"/>
</dbReference>
<dbReference type="PANTHER" id="PTHR43877">
    <property type="entry name" value="AMINOALKYLPHOSPHONATE N-ACETYLTRANSFERASE-RELATED-RELATED"/>
    <property type="match status" value="1"/>
</dbReference>
<dbReference type="GO" id="GO:0016747">
    <property type="term" value="F:acyltransferase activity, transferring groups other than amino-acyl groups"/>
    <property type="evidence" value="ECO:0007669"/>
    <property type="project" value="InterPro"/>
</dbReference>
<evidence type="ECO:0000256" key="1">
    <source>
        <dbReference type="ARBA" id="ARBA00022679"/>
    </source>
</evidence>
<keyword evidence="5" id="KW-1185">Reference proteome</keyword>
<dbReference type="InterPro" id="IPR057691">
    <property type="entry name" value="DUF7931"/>
</dbReference>
<dbReference type="InterPro" id="IPR050832">
    <property type="entry name" value="Bact_Acetyltransf"/>
</dbReference>
<sequence>MIPAPSFHIETADYATQQAALHGVRHAVFVIEQQVPVELEVDALDPLSHHVLARDADGQPIGTGRLTPERRIGRMAVVAGARGNGVGDALLEALVAEARRRGWGEVSLHAQLTARDFYARNGFLPEGDTFEEAGITHQTMRRRLDGAMRVADLAGATAAASSVIHRARRRLRLQIRGDDSVLLGQPQLLAALRRFATARHDKQVQLLLAEGDLATLPAPLTALIQRLPSVFELREPVDPVDCAVASAGIGNDNGDCYFRPMGERLEGELSLANDARARQQDELFQRIWERSRVCSALRVLGV</sequence>
<dbReference type="PROSITE" id="PS51186">
    <property type="entry name" value="GNAT"/>
    <property type="match status" value="1"/>
</dbReference>
<evidence type="ECO:0000259" key="3">
    <source>
        <dbReference type="PROSITE" id="PS51186"/>
    </source>
</evidence>
<dbReference type="PANTHER" id="PTHR43877:SF1">
    <property type="entry name" value="ACETYLTRANSFERASE"/>
    <property type="match status" value="1"/>
</dbReference>
<name>A0A0R0AS33_9GAMM</name>
<dbReference type="InterPro" id="IPR016181">
    <property type="entry name" value="Acyl_CoA_acyltransferase"/>
</dbReference>
<gene>
    <name evidence="4" type="ORF">ARC78_06620</name>
</gene>
<evidence type="ECO:0000313" key="5">
    <source>
        <dbReference type="Proteomes" id="UP000050836"/>
    </source>
</evidence>
<evidence type="ECO:0000256" key="2">
    <source>
        <dbReference type="ARBA" id="ARBA00023315"/>
    </source>
</evidence>
<dbReference type="Pfam" id="PF25559">
    <property type="entry name" value="DUF7931"/>
    <property type="match status" value="1"/>
</dbReference>
<dbReference type="Gene3D" id="3.40.630.30">
    <property type="match status" value="1"/>
</dbReference>
<evidence type="ECO:0000313" key="4">
    <source>
        <dbReference type="EMBL" id="KRG43991.1"/>
    </source>
</evidence>
<comment type="caution">
    <text evidence="4">The sequence shown here is derived from an EMBL/GenBank/DDBJ whole genome shotgun (WGS) entry which is preliminary data.</text>
</comment>
<protein>
    <submittedName>
        <fullName evidence="4">Acetyltransferase</fullName>
    </submittedName>
</protein>
<keyword evidence="2" id="KW-0012">Acyltransferase</keyword>
<proteinExistence type="predicted"/>
<accession>A0A0R0AS33</accession>
<dbReference type="Proteomes" id="UP000050836">
    <property type="component" value="Unassembled WGS sequence"/>
</dbReference>
<dbReference type="AlphaFoldDB" id="A0A0R0AS33"/>
<dbReference type="SUPFAM" id="SSF55729">
    <property type="entry name" value="Acyl-CoA N-acyltransferases (Nat)"/>
    <property type="match status" value="1"/>
</dbReference>